<dbReference type="GO" id="GO:0000976">
    <property type="term" value="F:transcription cis-regulatory region binding"/>
    <property type="evidence" value="ECO:0007669"/>
    <property type="project" value="TreeGrafter"/>
</dbReference>
<proteinExistence type="predicted"/>
<protein>
    <submittedName>
        <fullName evidence="5">LacI family transcriptional regulator</fullName>
    </submittedName>
</protein>
<dbReference type="SMART" id="SM00354">
    <property type="entry name" value="HTH_LACI"/>
    <property type="match status" value="1"/>
</dbReference>
<keyword evidence="2" id="KW-0238">DNA-binding</keyword>
<gene>
    <name evidence="5" type="ORF">G3T37_04160</name>
</gene>
<dbReference type="Gene3D" id="1.10.260.40">
    <property type="entry name" value="lambda repressor-like DNA-binding domains"/>
    <property type="match status" value="1"/>
</dbReference>
<dbReference type="PROSITE" id="PS00356">
    <property type="entry name" value="HTH_LACI_1"/>
    <property type="match status" value="1"/>
</dbReference>
<reference evidence="5 6" key="1">
    <citation type="journal article" date="2014" name="Int. J. Syst. Evol. Microbiol.">
        <title>Description of Galbitalea soli gen. nov., sp. nov., and Frondihabitans sucicola sp. nov.</title>
        <authorList>
            <person name="Kim S.J."/>
            <person name="Lim J.M."/>
            <person name="Ahn J.H."/>
            <person name="Weon H.Y."/>
            <person name="Hamada M."/>
            <person name="Suzuki K."/>
            <person name="Ahn T.Y."/>
            <person name="Kwon S.W."/>
        </authorList>
    </citation>
    <scope>NUCLEOTIDE SEQUENCE [LARGE SCALE GENOMIC DNA]</scope>
    <source>
        <strain evidence="5 6">NBRC 108727</strain>
    </source>
</reference>
<dbReference type="InterPro" id="IPR028082">
    <property type="entry name" value="Peripla_BP_I"/>
</dbReference>
<accession>A0A7C9PLZ2</accession>
<evidence type="ECO:0000259" key="4">
    <source>
        <dbReference type="PROSITE" id="PS50932"/>
    </source>
</evidence>
<evidence type="ECO:0000313" key="6">
    <source>
        <dbReference type="Proteomes" id="UP000479756"/>
    </source>
</evidence>
<dbReference type="CDD" id="cd01392">
    <property type="entry name" value="HTH_LacI"/>
    <property type="match status" value="1"/>
</dbReference>
<dbReference type="SUPFAM" id="SSF47413">
    <property type="entry name" value="lambda repressor-like DNA-binding domains"/>
    <property type="match status" value="1"/>
</dbReference>
<evidence type="ECO:0000256" key="2">
    <source>
        <dbReference type="ARBA" id="ARBA00023125"/>
    </source>
</evidence>
<organism evidence="5 6">
    <name type="scientific">Galbitalea soli</name>
    <dbReference type="NCBI Taxonomy" id="1268042"/>
    <lineage>
        <taxon>Bacteria</taxon>
        <taxon>Bacillati</taxon>
        <taxon>Actinomycetota</taxon>
        <taxon>Actinomycetes</taxon>
        <taxon>Micrococcales</taxon>
        <taxon>Microbacteriaceae</taxon>
        <taxon>Galbitalea</taxon>
    </lineage>
</organism>
<name>A0A7C9PLZ2_9MICO</name>
<dbReference type="Proteomes" id="UP000479756">
    <property type="component" value="Unassembled WGS sequence"/>
</dbReference>
<dbReference type="InterPro" id="IPR046335">
    <property type="entry name" value="LacI/GalR-like_sensor"/>
</dbReference>
<dbReference type="PROSITE" id="PS50932">
    <property type="entry name" value="HTH_LACI_2"/>
    <property type="match status" value="1"/>
</dbReference>
<dbReference type="Pfam" id="PF00356">
    <property type="entry name" value="LacI"/>
    <property type="match status" value="1"/>
</dbReference>
<evidence type="ECO:0000256" key="1">
    <source>
        <dbReference type="ARBA" id="ARBA00023015"/>
    </source>
</evidence>
<dbReference type="RefSeq" id="WP_163472186.1">
    <property type="nucleotide sequence ID" value="NZ_JAAGWZ010000001.1"/>
</dbReference>
<dbReference type="EMBL" id="JAAGWZ010000001">
    <property type="protein sequence ID" value="NEM90545.1"/>
    <property type="molecule type" value="Genomic_DNA"/>
</dbReference>
<keyword evidence="6" id="KW-1185">Reference proteome</keyword>
<dbReference type="PANTHER" id="PTHR30146">
    <property type="entry name" value="LACI-RELATED TRANSCRIPTIONAL REPRESSOR"/>
    <property type="match status" value="1"/>
</dbReference>
<sequence length="336" mass="36081">MTSIDDVARAAGVSIATVSRALRGLPNVSDATRSRVKTVADELGYVASAGASGLASGRTLTMGVVVPSVSRWFYQMALEGIDEELRRANYDMMLFNLAARKGDRERVFHRSILRKRTDALIALCLEFTPSEREQLLSLGHPTIVIGGPVKGIRHIGIDERATARAATQHLITLGHRRIAHVGGDDDEGLNRRVPLDRRRGFRDAMEAAGLAVRPEWLLSGRFSLAPSRAVVNEMLASAERPTAIVANSDEMAIGAIMAAHDSGLQVPGDLSVIGIDNHDLAESFGLTTMAQDPFEQGALGARILLDDLGGIVPPRRTSVTAPSHLIVRTSTAPPIH</sequence>
<dbReference type="SUPFAM" id="SSF53822">
    <property type="entry name" value="Periplasmic binding protein-like I"/>
    <property type="match status" value="1"/>
</dbReference>
<comment type="caution">
    <text evidence="5">The sequence shown here is derived from an EMBL/GenBank/DDBJ whole genome shotgun (WGS) entry which is preliminary data.</text>
</comment>
<evidence type="ECO:0000256" key="3">
    <source>
        <dbReference type="ARBA" id="ARBA00023163"/>
    </source>
</evidence>
<evidence type="ECO:0000313" key="5">
    <source>
        <dbReference type="EMBL" id="NEM90545.1"/>
    </source>
</evidence>
<dbReference type="InterPro" id="IPR010982">
    <property type="entry name" value="Lambda_DNA-bd_dom_sf"/>
</dbReference>
<dbReference type="CDD" id="cd06267">
    <property type="entry name" value="PBP1_LacI_sugar_binding-like"/>
    <property type="match status" value="1"/>
</dbReference>
<dbReference type="GO" id="GO:0003700">
    <property type="term" value="F:DNA-binding transcription factor activity"/>
    <property type="evidence" value="ECO:0007669"/>
    <property type="project" value="TreeGrafter"/>
</dbReference>
<dbReference type="InterPro" id="IPR000843">
    <property type="entry name" value="HTH_LacI"/>
</dbReference>
<dbReference type="Pfam" id="PF13377">
    <property type="entry name" value="Peripla_BP_3"/>
    <property type="match status" value="1"/>
</dbReference>
<dbReference type="Gene3D" id="3.40.50.2300">
    <property type="match status" value="2"/>
</dbReference>
<dbReference type="AlphaFoldDB" id="A0A7C9PLZ2"/>
<keyword evidence="3" id="KW-0804">Transcription</keyword>
<feature type="domain" description="HTH lacI-type" evidence="4">
    <location>
        <begin position="2"/>
        <end position="56"/>
    </location>
</feature>
<keyword evidence="1" id="KW-0805">Transcription regulation</keyword>
<dbReference type="PANTHER" id="PTHR30146:SF109">
    <property type="entry name" value="HTH-TYPE TRANSCRIPTIONAL REGULATOR GALS"/>
    <property type="match status" value="1"/>
</dbReference>